<evidence type="ECO:0000256" key="1">
    <source>
        <dbReference type="ARBA" id="ARBA00008361"/>
    </source>
</evidence>
<dbReference type="AlphaFoldDB" id="A0A5C6A909"/>
<keyword evidence="6" id="KW-1185">Reference proteome</keyword>
<dbReference type="GO" id="GO:0102082">
    <property type="term" value="F:demethylrebeccamycin--D-glucose O-methyltransferase activity"/>
    <property type="evidence" value="ECO:0007669"/>
    <property type="project" value="UniProtKB-EC"/>
</dbReference>
<dbReference type="GO" id="GO:0008757">
    <property type="term" value="F:S-adenosylmethionine-dependent methyltransferase activity"/>
    <property type="evidence" value="ECO:0007669"/>
    <property type="project" value="InterPro"/>
</dbReference>
<keyword evidence="3 5" id="KW-0808">Transferase</keyword>
<dbReference type="InterPro" id="IPR051052">
    <property type="entry name" value="Diverse_substrate_MTase"/>
</dbReference>
<evidence type="ECO:0000313" key="6">
    <source>
        <dbReference type="Proteomes" id="UP000317421"/>
    </source>
</evidence>
<dbReference type="EC" id="2.1.1.164" evidence="5"/>
<dbReference type="InterPro" id="IPR013216">
    <property type="entry name" value="Methyltransf_11"/>
</dbReference>
<dbReference type="CDD" id="cd02440">
    <property type="entry name" value="AdoMet_MTases"/>
    <property type="match status" value="1"/>
</dbReference>
<dbReference type="Proteomes" id="UP000317421">
    <property type="component" value="Unassembled WGS sequence"/>
</dbReference>
<organism evidence="5 6">
    <name type="scientific">Botrimarina colliarenosi</name>
    <dbReference type="NCBI Taxonomy" id="2528001"/>
    <lineage>
        <taxon>Bacteria</taxon>
        <taxon>Pseudomonadati</taxon>
        <taxon>Planctomycetota</taxon>
        <taxon>Planctomycetia</taxon>
        <taxon>Pirellulales</taxon>
        <taxon>Lacipirellulaceae</taxon>
        <taxon>Botrimarina</taxon>
    </lineage>
</organism>
<accession>A0A5C6A909</accession>
<evidence type="ECO:0000313" key="5">
    <source>
        <dbReference type="EMBL" id="TWT94823.1"/>
    </source>
</evidence>
<feature type="domain" description="Methyltransferase type 11" evidence="4">
    <location>
        <begin position="41"/>
        <end position="127"/>
    </location>
</feature>
<dbReference type="PANTHER" id="PTHR44942">
    <property type="entry name" value="METHYLTRANSF_11 DOMAIN-CONTAINING PROTEIN"/>
    <property type="match status" value="1"/>
</dbReference>
<dbReference type="EMBL" id="SJPR01000006">
    <property type="protein sequence ID" value="TWT94823.1"/>
    <property type="molecule type" value="Genomic_DNA"/>
</dbReference>
<reference evidence="5 6" key="1">
    <citation type="submission" date="2019-02" db="EMBL/GenBank/DDBJ databases">
        <title>Deep-cultivation of Planctomycetes and their phenomic and genomic characterization uncovers novel biology.</title>
        <authorList>
            <person name="Wiegand S."/>
            <person name="Jogler M."/>
            <person name="Boedeker C."/>
            <person name="Pinto D."/>
            <person name="Vollmers J."/>
            <person name="Rivas-Marin E."/>
            <person name="Kohn T."/>
            <person name="Peeters S.H."/>
            <person name="Heuer A."/>
            <person name="Rast P."/>
            <person name="Oberbeckmann S."/>
            <person name="Bunk B."/>
            <person name="Jeske O."/>
            <person name="Meyerdierks A."/>
            <person name="Storesund J.E."/>
            <person name="Kallscheuer N."/>
            <person name="Luecker S."/>
            <person name="Lage O.M."/>
            <person name="Pohl T."/>
            <person name="Merkel B.J."/>
            <person name="Hornburger P."/>
            <person name="Mueller R.-W."/>
            <person name="Bruemmer F."/>
            <person name="Labrenz M."/>
            <person name="Spormann A.M."/>
            <person name="Op Den Camp H."/>
            <person name="Overmann J."/>
            <person name="Amann R."/>
            <person name="Jetten M.S.M."/>
            <person name="Mascher T."/>
            <person name="Medema M.H."/>
            <person name="Devos D.P."/>
            <person name="Kaster A.-K."/>
            <person name="Ovreas L."/>
            <person name="Rohde M."/>
            <person name="Galperin M.Y."/>
            <person name="Jogler C."/>
        </authorList>
    </citation>
    <scope>NUCLEOTIDE SEQUENCE [LARGE SCALE GENOMIC DNA]</scope>
    <source>
        <strain evidence="5 6">Pla108</strain>
    </source>
</reference>
<dbReference type="PANTHER" id="PTHR44942:SF4">
    <property type="entry name" value="METHYLTRANSFERASE TYPE 11 DOMAIN-CONTAINING PROTEIN"/>
    <property type="match status" value="1"/>
</dbReference>
<keyword evidence="2 5" id="KW-0489">Methyltransferase</keyword>
<evidence type="ECO:0000256" key="2">
    <source>
        <dbReference type="ARBA" id="ARBA00022603"/>
    </source>
</evidence>
<dbReference type="SUPFAM" id="SSF53335">
    <property type="entry name" value="S-adenosyl-L-methionine-dependent methyltransferases"/>
    <property type="match status" value="1"/>
</dbReference>
<protein>
    <submittedName>
        <fullName evidence="5">Demethylrebeccamycin-D-glucose O-methyltransferase</fullName>
        <ecNumber evidence="5">2.1.1.164</ecNumber>
    </submittedName>
</protein>
<comment type="caution">
    <text evidence="5">The sequence shown here is derived from an EMBL/GenBank/DDBJ whole genome shotgun (WGS) entry which is preliminary data.</text>
</comment>
<sequence>MDVHRLFSDKSDLYARARPKYPADIYGYLAAVTPHRDMAWDCACGNGQVAVGLAEYFGRIEATDVSAEQISNAPTVEGVHFSVSESESTPFDDQSFDLVCVGQALHWFDYDRFWSELDRVLKPGGVLRRGGMFFRITIPGSMRCCEPLSTRSSSPIGPNAIGCCGTTTKTFRFHTEVFPHHSSNSRWSGALKNC</sequence>
<gene>
    <name evidence="5" type="primary">rebM_3</name>
    <name evidence="5" type="ORF">Pla108_36740</name>
</gene>
<evidence type="ECO:0000259" key="4">
    <source>
        <dbReference type="Pfam" id="PF08241"/>
    </source>
</evidence>
<comment type="similarity">
    <text evidence="1">Belongs to the methyltransferase superfamily.</text>
</comment>
<dbReference type="InterPro" id="IPR029063">
    <property type="entry name" value="SAM-dependent_MTases_sf"/>
</dbReference>
<dbReference type="OrthoDB" id="9797252at2"/>
<name>A0A5C6A909_9BACT</name>
<dbReference type="GO" id="GO:0032259">
    <property type="term" value="P:methylation"/>
    <property type="evidence" value="ECO:0007669"/>
    <property type="project" value="UniProtKB-KW"/>
</dbReference>
<proteinExistence type="inferred from homology"/>
<evidence type="ECO:0000256" key="3">
    <source>
        <dbReference type="ARBA" id="ARBA00022679"/>
    </source>
</evidence>
<dbReference type="Gene3D" id="3.40.50.150">
    <property type="entry name" value="Vaccinia Virus protein VP39"/>
    <property type="match status" value="1"/>
</dbReference>
<dbReference type="Pfam" id="PF08241">
    <property type="entry name" value="Methyltransf_11"/>
    <property type="match status" value="1"/>
</dbReference>